<keyword evidence="2" id="KW-1185">Reference proteome</keyword>
<dbReference type="EMBL" id="CP060490">
    <property type="protein sequence ID" value="QNL45749.1"/>
    <property type="molecule type" value="Genomic_DNA"/>
</dbReference>
<organism evidence="1 2">
    <name type="scientific">Oscillibacter hominis</name>
    <dbReference type="NCBI Taxonomy" id="2763056"/>
    <lineage>
        <taxon>Bacteria</taxon>
        <taxon>Bacillati</taxon>
        <taxon>Bacillota</taxon>
        <taxon>Clostridia</taxon>
        <taxon>Eubacteriales</taxon>
        <taxon>Oscillospiraceae</taxon>
        <taxon>Oscillibacter</taxon>
    </lineage>
</organism>
<name>A0A7G9B868_9FIRM</name>
<dbReference type="RefSeq" id="WP_187334177.1">
    <property type="nucleotide sequence ID" value="NZ_CP060490.1"/>
</dbReference>
<dbReference type="Proteomes" id="UP000515960">
    <property type="component" value="Chromosome"/>
</dbReference>
<accession>A0A7G9B868</accession>
<dbReference type="AlphaFoldDB" id="A0A7G9B868"/>
<proteinExistence type="predicted"/>
<evidence type="ECO:0000313" key="2">
    <source>
        <dbReference type="Proteomes" id="UP000515960"/>
    </source>
</evidence>
<reference evidence="1 2" key="1">
    <citation type="submission" date="2020-08" db="EMBL/GenBank/DDBJ databases">
        <authorList>
            <person name="Liu C."/>
            <person name="Sun Q."/>
        </authorList>
    </citation>
    <scope>NUCLEOTIDE SEQUENCE [LARGE SCALE GENOMIC DNA]</scope>
    <source>
        <strain evidence="1 2">NSJ-62</strain>
    </source>
</reference>
<protein>
    <submittedName>
        <fullName evidence="1">Uncharacterized protein</fullName>
    </submittedName>
</protein>
<evidence type="ECO:0000313" key="1">
    <source>
        <dbReference type="EMBL" id="QNL45749.1"/>
    </source>
</evidence>
<sequence>METYPLYLDGTLSGKLICRRDGLYLTFEAYCFRPDNGLYRAYAVGERGELMLGVMEPRGEDLYLARHLSCREAEAAGPLRCCEARAVFPRAEEGWRTLEHPEEFFRTGFFKGQLRDVEGALWRERDGGRQLALPFDSRRPFLLTELFCFARIRSLQGRQYAVFTFDRQDQPVLL</sequence>
<dbReference type="KEGG" id="ohi:H8790_07075"/>
<gene>
    <name evidence="1" type="ORF">H8790_07075</name>
</gene>